<dbReference type="PANTHER" id="PTHR12129">
    <property type="entry name" value="HEPARAN SULFATE 2-O-SULFOTRANSFERASE"/>
    <property type="match status" value="1"/>
</dbReference>
<dbReference type="Proteomes" id="UP000549394">
    <property type="component" value="Unassembled WGS sequence"/>
</dbReference>
<dbReference type="SUPFAM" id="SSF52540">
    <property type="entry name" value="P-loop containing nucleoside triphosphate hydrolases"/>
    <property type="match status" value="1"/>
</dbReference>
<keyword evidence="4" id="KW-0735">Signal-anchor</keyword>
<proteinExistence type="predicted"/>
<keyword evidence="2" id="KW-0808">Transferase</keyword>
<evidence type="ECO:0000256" key="6">
    <source>
        <dbReference type="ARBA" id="ARBA00023034"/>
    </source>
</evidence>
<evidence type="ECO:0000256" key="8">
    <source>
        <dbReference type="ARBA" id="ARBA00023180"/>
    </source>
</evidence>
<dbReference type="AlphaFoldDB" id="A0A7I8VTC7"/>
<dbReference type="Gene3D" id="3.40.50.300">
    <property type="entry name" value="P-loop containing nucleotide triphosphate hydrolases"/>
    <property type="match status" value="1"/>
</dbReference>
<evidence type="ECO:0000313" key="10">
    <source>
        <dbReference type="Proteomes" id="UP000549394"/>
    </source>
</evidence>
<evidence type="ECO:0000256" key="4">
    <source>
        <dbReference type="ARBA" id="ARBA00022968"/>
    </source>
</evidence>
<protein>
    <submittedName>
        <fullName evidence="9">DgyrCDS7474</fullName>
    </submittedName>
</protein>
<evidence type="ECO:0000256" key="2">
    <source>
        <dbReference type="ARBA" id="ARBA00022679"/>
    </source>
</evidence>
<dbReference type="InterPro" id="IPR007734">
    <property type="entry name" value="Heparan_SO4_2-O-STrfase"/>
</dbReference>
<keyword evidence="7" id="KW-0472">Membrane</keyword>
<keyword evidence="10" id="KW-1185">Reference proteome</keyword>
<accession>A0A7I8VTC7</accession>
<organism evidence="9 10">
    <name type="scientific">Dimorphilus gyrociliatus</name>
    <dbReference type="NCBI Taxonomy" id="2664684"/>
    <lineage>
        <taxon>Eukaryota</taxon>
        <taxon>Metazoa</taxon>
        <taxon>Spiralia</taxon>
        <taxon>Lophotrochozoa</taxon>
        <taxon>Annelida</taxon>
        <taxon>Polychaeta</taxon>
        <taxon>Polychaeta incertae sedis</taxon>
        <taxon>Dinophilidae</taxon>
        <taxon>Dimorphilus</taxon>
    </lineage>
</organism>
<dbReference type="GO" id="GO:0008146">
    <property type="term" value="F:sulfotransferase activity"/>
    <property type="evidence" value="ECO:0007669"/>
    <property type="project" value="InterPro"/>
</dbReference>
<keyword evidence="6" id="KW-0333">Golgi apparatus</keyword>
<gene>
    <name evidence="9" type="ORF">DGYR_LOCUS7116</name>
</gene>
<sequence>MWNNIFYNYSIEYDEQMKIVETINKMAKYTQVVYDKHAIFINFEKFSYPQPIYINVIRDPLERAVSSYYYLRFESQLLSKTYENDETRNLTYDECVLQNRKVCTGKNSFHGIWNIIPFFCGYNPICKYPSKLALQIAKSNVEKYYVAVGTIEYYDESLQLFEKLLPNYFQGIQKAYKKYKSESIKKYRGKFKMKPSEQVERKMKNLMNYEYQFYKFIRQRLFKMLKNE</sequence>
<dbReference type="PANTHER" id="PTHR12129:SF15">
    <property type="entry name" value="URONYL 2-SULFOTRANSFERASE"/>
    <property type="match status" value="1"/>
</dbReference>
<dbReference type="GO" id="GO:0000139">
    <property type="term" value="C:Golgi membrane"/>
    <property type="evidence" value="ECO:0007669"/>
    <property type="project" value="UniProtKB-SubCell"/>
</dbReference>
<evidence type="ECO:0000256" key="1">
    <source>
        <dbReference type="ARBA" id="ARBA00004323"/>
    </source>
</evidence>
<dbReference type="EMBL" id="CAJFCJ010000009">
    <property type="protein sequence ID" value="CAD5118794.1"/>
    <property type="molecule type" value="Genomic_DNA"/>
</dbReference>
<keyword evidence="8" id="KW-0325">Glycoprotein</keyword>
<dbReference type="OrthoDB" id="10019582at2759"/>
<evidence type="ECO:0000256" key="5">
    <source>
        <dbReference type="ARBA" id="ARBA00022989"/>
    </source>
</evidence>
<evidence type="ECO:0000313" key="9">
    <source>
        <dbReference type="EMBL" id="CAD5118794.1"/>
    </source>
</evidence>
<reference evidence="9 10" key="1">
    <citation type="submission" date="2020-08" db="EMBL/GenBank/DDBJ databases">
        <authorList>
            <person name="Hejnol A."/>
        </authorList>
    </citation>
    <scope>NUCLEOTIDE SEQUENCE [LARGE SCALE GENOMIC DNA]</scope>
</reference>
<evidence type="ECO:0000256" key="3">
    <source>
        <dbReference type="ARBA" id="ARBA00022692"/>
    </source>
</evidence>
<comment type="caution">
    <text evidence="9">The sequence shown here is derived from an EMBL/GenBank/DDBJ whole genome shotgun (WGS) entry which is preliminary data.</text>
</comment>
<comment type="subcellular location">
    <subcellularLocation>
        <location evidence="1">Golgi apparatus membrane</location>
        <topology evidence="1">Single-pass type II membrane protein</topology>
    </subcellularLocation>
</comment>
<dbReference type="InterPro" id="IPR027417">
    <property type="entry name" value="P-loop_NTPase"/>
</dbReference>
<evidence type="ECO:0000256" key="7">
    <source>
        <dbReference type="ARBA" id="ARBA00023136"/>
    </source>
</evidence>
<name>A0A7I8VTC7_9ANNE</name>
<keyword evidence="3" id="KW-0812">Transmembrane</keyword>
<keyword evidence="5" id="KW-1133">Transmembrane helix</keyword>